<reference evidence="3" key="1">
    <citation type="submission" date="2021-02" db="EMBL/GenBank/DDBJ databases">
        <authorList>
            <person name="Nowell W R."/>
        </authorList>
    </citation>
    <scope>NUCLEOTIDE SEQUENCE</scope>
</reference>
<dbReference type="AlphaFoldDB" id="A0A813U5P1"/>
<organism evidence="3 4">
    <name type="scientific">Rotaria sordida</name>
    <dbReference type="NCBI Taxonomy" id="392033"/>
    <lineage>
        <taxon>Eukaryota</taxon>
        <taxon>Metazoa</taxon>
        <taxon>Spiralia</taxon>
        <taxon>Gnathifera</taxon>
        <taxon>Rotifera</taxon>
        <taxon>Eurotatoria</taxon>
        <taxon>Bdelloidea</taxon>
        <taxon>Philodinida</taxon>
        <taxon>Philodinidae</taxon>
        <taxon>Rotaria</taxon>
    </lineage>
</organism>
<evidence type="ECO:0000313" key="1">
    <source>
        <dbReference type="EMBL" id="CAF0817531.1"/>
    </source>
</evidence>
<evidence type="ECO:0000313" key="5">
    <source>
        <dbReference type="Proteomes" id="UP000663870"/>
    </source>
</evidence>
<gene>
    <name evidence="1" type="ORF">JXQ802_LOCUS5027</name>
    <name evidence="2" type="ORF">JXQ802_LOCUS5122</name>
    <name evidence="3" type="ORF">PYM288_LOCUS5734</name>
</gene>
<accession>A0A813U5P1</accession>
<proteinExistence type="predicted"/>
<evidence type="ECO:0000313" key="2">
    <source>
        <dbReference type="EMBL" id="CAF0819492.1"/>
    </source>
</evidence>
<dbReference type="SUPFAM" id="SSF56801">
    <property type="entry name" value="Acetyl-CoA synthetase-like"/>
    <property type="match status" value="1"/>
</dbReference>
<name>A0A813U5P1_9BILA</name>
<evidence type="ECO:0000313" key="3">
    <source>
        <dbReference type="EMBL" id="CAF0824084.1"/>
    </source>
</evidence>
<dbReference type="PANTHER" id="PTHR42921:SF1">
    <property type="entry name" value="ACETOACETYL-COA SYNTHETASE"/>
    <property type="match status" value="1"/>
</dbReference>
<sequence length="83" mass="9673">MNVDRLEKSLIDRIKIAIRQQLSARHVPGLILQIPDIPYTINMKKVEVPIRRIIEGRQIHATGSLANPDCLDYYRNIPELNKW</sequence>
<dbReference type="EMBL" id="CAJNOL010000075">
    <property type="protein sequence ID" value="CAF0819492.1"/>
    <property type="molecule type" value="Genomic_DNA"/>
</dbReference>
<protein>
    <submittedName>
        <fullName evidence="3">Uncharacterized protein</fullName>
    </submittedName>
</protein>
<dbReference type="PANTHER" id="PTHR42921">
    <property type="entry name" value="ACETOACETYL-COA SYNTHETASE"/>
    <property type="match status" value="1"/>
</dbReference>
<evidence type="ECO:0000313" key="4">
    <source>
        <dbReference type="Proteomes" id="UP000663854"/>
    </source>
</evidence>
<dbReference type="EMBL" id="CAJNOL010000073">
    <property type="protein sequence ID" value="CAF0817531.1"/>
    <property type="molecule type" value="Genomic_DNA"/>
</dbReference>
<comment type="caution">
    <text evidence="3">The sequence shown here is derived from an EMBL/GenBank/DDBJ whole genome shotgun (WGS) entry which is preliminary data.</text>
</comment>
<keyword evidence="5" id="KW-1185">Reference proteome</keyword>
<dbReference type="GO" id="GO:0030729">
    <property type="term" value="F:acetoacetate-CoA ligase activity"/>
    <property type="evidence" value="ECO:0007669"/>
    <property type="project" value="TreeGrafter"/>
</dbReference>
<dbReference type="Proteomes" id="UP000663854">
    <property type="component" value="Unassembled WGS sequence"/>
</dbReference>
<dbReference type="EMBL" id="CAJNOH010000060">
    <property type="protein sequence ID" value="CAF0824084.1"/>
    <property type="molecule type" value="Genomic_DNA"/>
</dbReference>
<dbReference type="Proteomes" id="UP000663870">
    <property type="component" value="Unassembled WGS sequence"/>
</dbReference>